<evidence type="ECO:0000313" key="4">
    <source>
        <dbReference type="WBParaSite" id="ASIM_0000202801-mRNA-1"/>
    </source>
</evidence>
<keyword evidence="1" id="KW-0812">Transmembrane</keyword>
<gene>
    <name evidence="2" type="ORF">ASIM_LOCUS1898</name>
</gene>
<dbReference type="EMBL" id="UYRR01002270">
    <property type="protein sequence ID" value="VDK19427.1"/>
    <property type="molecule type" value="Genomic_DNA"/>
</dbReference>
<name>A0A0M3J3B5_ANISI</name>
<feature type="transmembrane region" description="Helical" evidence="1">
    <location>
        <begin position="123"/>
        <end position="144"/>
    </location>
</feature>
<proteinExistence type="predicted"/>
<evidence type="ECO:0000256" key="1">
    <source>
        <dbReference type="SAM" id="Phobius"/>
    </source>
</evidence>
<dbReference type="Proteomes" id="UP000267096">
    <property type="component" value="Unassembled WGS sequence"/>
</dbReference>
<dbReference type="WBParaSite" id="ASIM_0000202801-mRNA-1">
    <property type="protein sequence ID" value="ASIM_0000202801-mRNA-1"/>
    <property type="gene ID" value="ASIM_0000202801"/>
</dbReference>
<organism evidence="4">
    <name type="scientific">Anisakis simplex</name>
    <name type="common">Herring worm</name>
    <dbReference type="NCBI Taxonomy" id="6269"/>
    <lineage>
        <taxon>Eukaryota</taxon>
        <taxon>Metazoa</taxon>
        <taxon>Ecdysozoa</taxon>
        <taxon>Nematoda</taxon>
        <taxon>Chromadorea</taxon>
        <taxon>Rhabditida</taxon>
        <taxon>Spirurina</taxon>
        <taxon>Ascaridomorpha</taxon>
        <taxon>Ascaridoidea</taxon>
        <taxon>Anisakidae</taxon>
        <taxon>Anisakis</taxon>
        <taxon>Anisakis simplex complex</taxon>
    </lineage>
</organism>
<evidence type="ECO:0000313" key="3">
    <source>
        <dbReference type="Proteomes" id="UP000267096"/>
    </source>
</evidence>
<keyword evidence="3" id="KW-1185">Reference proteome</keyword>
<keyword evidence="1" id="KW-0472">Membrane</keyword>
<evidence type="ECO:0000313" key="2">
    <source>
        <dbReference type="EMBL" id="VDK19427.1"/>
    </source>
</evidence>
<accession>A0A0M3J3B5</accession>
<feature type="transmembrane region" description="Helical" evidence="1">
    <location>
        <begin position="16"/>
        <end position="34"/>
    </location>
</feature>
<keyword evidence="1" id="KW-1133">Transmembrane helix</keyword>
<dbReference type="AlphaFoldDB" id="A0A0M3J3B5"/>
<reference evidence="2 3" key="2">
    <citation type="submission" date="2018-11" db="EMBL/GenBank/DDBJ databases">
        <authorList>
            <consortium name="Pathogen Informatics"/>
        </authorList>
    </citation>
    <scope>NUCLEOTIDE SEQUENCE [LARGE SCALE GENOMIC DNA]</scope>
</reference>
<sequence>MGGCTDNPCVRGCICFFRWVPVVLILAVIVWAYYAYVVQLCFFDIFVVDAGHCLFQFYLTSEIRRDMEMAADDTECRQILERFVRLNQIPVTNLSFDGSKLSFLSLIEFLKNLSFSNNFNVHFSNTVLLLFSLCLLLLLLIFFVHKKKVSERLAFDNLQALVIVINVCV</sequence>
<protein>
    <submittedName>
        <fullName evidence="4">CTL-like protein</fullName>
    </submittedName>
</protein>
<reference evidence="4" key="1">
    <citation type="submission" date="2017-02" db="UniProtKB">
        <authorList>
            <consortium name="WormBaseParasite"/>
        </authorList>
    </citation>
    <scope>IDENTIFICATION</scope>
</reference>
<dbReference type="OrthoDB" id="9909019at2759"/>